<name>A0A7H1E0B1_9FLAO</name>
<dbReference type="AlphaFoldDB" id="A0A7H1E0B1"/>
<proteinExistence type="predicted"/>
<evidence type="ECO:0008006" key="3">
    <source>
        <dbReference type="Google" id="ProtNLM"/>
    </source>
</evidence>
<organism evidence="1 2">
    <name type="scientific">Chryseobacterium manosquense</name>
    <dbReference type="NCBI Taxonomy" id="2754694"/>
    <lineage>
        <taxon>Bacteria</taxon>
        <taxon>Pseudomonadati</taxon>
        <taxon>Bacteroidota</taxon>
        <taxon>Flavobacteriia</taxon>
        <taxon>Flavobacteriales</taxon>
        <taxon>Weeksellaceae</taxon>
        <taxon>Chryseobacterium group</taxon>
        <taxon>Chryseobacterium</taxon>
    </lineage>
</organism>
<gene>
    <name evidence="1" type="ORF">H0S70_01625</name>
</gene>
<evidence type="ECO:0000313" key="2">
    <source>
        <dbReference type="Proteomes" id="UP000516438"/>
    </source>
</evidence>
<reference evidence="1 2" key="1">
    <citation type="submission" date="2020-07" db="EMBL/GenBank/DDBJ databases">
        <title>Complete genome and description of Chryseobacterium manosquense strain Marseille-Q2069 sp. nov.</title>
        <authorList>
            <person name="Boxberger M."/>
        </authorList>
    </citation>
    <scope>NUCLEOTIDE SEQUENCE [LARGE SCALE GENOMIC DNA]</scope>
    <source>
        <strain evidence="1 2">Marseille-Q2069</strain>
    </source>
</reference>
<dbReference type="EMBL" id="CP060203">
    <property type="protein sequence ID" value="QNS42669.1"/>
    <property type="molecule type" value="Genomic_DNA"/>
</dbReference>
<protein>
    <recommendedName>
        <fullName evidence="3">DUF481 domain-containing protein</fullName>
    </recommendedName>
</protein>
<dbReference type="KEGG" id="cmaq:H0S70_01625"/>
<dbReference type="Proteomes" id="UP000516438">
    <property type="component" value="Chromosome"/>
</dbReference>
<accession>A0A7H1E0B1</accession>
<sequence length="177" mass="20378">MIIAAQEKPRDQEVKNSIFNVQAGFAGIWLNNEAKIVNNLVLRSEVGLSAGLWGGDYYDNTGFLMTPLLHLEPRYYYNINRRISKQKSINNNSGNFFSLKTTFHPNWFVISNYDNLKIISDFSVIPSYGFRRKISQHLNYEFSAGLGYRHLYLKDSGYNSNKSEIAPDLTLRLGYTF</sequence>
<evidence type="ECO:0000313" key="1">
    <source>
        <dbReference type="EMBL" id="QNS42669.1"/>
    </source>
</evidence>
<keyword evidence="2" id="KW-1185">Reference proteome</keyword>